<name>A0A8S5NJC0_9CAUD</name>
<reference evidence="1" key="1">
    <citation type="journal article" date="2021" name="Proc. Natl. Acad. Sci. U.S.A.">
        <title>A Catalog of Tens of Thousands of Viruses from Human Metagenomes Reveals Hidden Associations with Chronic Diseases.</title>
        <authorList>
            <person name="Tisza M.J."/>
            <person name="Buck C.B."/>
        </authorList>
    </citation>
    <scope>NUCLEOTIDE SEQUENCE</scope>
    <source>
        <strain evidence="1">CttFh17</strain>
    </source>
</reference>
<organism evidence="1">
    <name type="scientific">Siphoviridae sp. cttFh17</name>
    <dbReference type="NCBI Taxonomy" id="2826491"/>
    <lineage>
        <taxon>Viruses</taxon>
        <taxon>Duplodnaviria</taxon>
        <taxon>Heunggongvirae</taxon>
        <taxon>Uroviricota</taxon>
        <taxon>Caudoviricetes</taxon>
    </lineage>
</organism>
<protein>
    <submittedName>
        <fullName evidence="1">Uncharacterized protein</fullName>
    </submittedName>
</protein>
<sequence length="52" mass="6214">MNERVLYNAQKSVIEEVKQELLKKAETERQRNVIKEVCRAVARKHKFDDLKT</sequence>
<dbReference type="EMBL" id="BK015176">
    <property type="protein sequence ID" value="DAD94386.1"/>
    <property type="molecule type" value="Genomic_DNA"/>
</dbReference>
<evidence type="ECO:0000313" key="1">
    <source>
        <dbReference type="EMBL" id="DAD94386.1"/>
    </source>
</evidence>
<accession>A0A8S5NJC0</accession>
<proteinExistence type="predicted"/>